<evidence type="ECO:0000313" key="2">
    <source>
        <dbReference type="EMBL" id="SFM97995.1"/>
    </source>
</evidence>
<keyword evidence="1" id="KW-0472">Membrane</keyword>
<dbReference type="RefSeq" id="WP_092404087.1">
    <property type="nucleotide sequence ID" value="NZ_FOVF01000001.1"/>
</dbReference>
<keyword evidence="3" id="KW-1185">Reference proteome</keyword>
<proteinExistence type="predicted"/>
<dbReference type="STRING" id="578942.SAMN05216289_101253"/>
<evidence type="ECO:0000313" key="3">
    <source>
        <dbReference type="Proteomes" id="UP000198575"/>
    </source>
</evidence>
<organism evidence="2 3">
    <name type="scientific">Dokdonella immobilis</name>
    <dbReference type="NCBI Taxonomy" id="578942"/>
    <lineage>
        <taxon>Bacteria</taxon>
        <taxon>Pseudomonadati</taxon>
        <taxon>Pseudomonadota</taxon>
        <taxon>Gammaproteobacteria</taxon>
        <taxon>Lysobacterales</taxon>
        <taxon>Rhodanobacteraceae</taxon>
        <taxon>Dokdonella</taxon>
    </lineage>
</organism>
<gene>
    <name evidence="2" type="ORF">SAMN05216289_101253</name>
</gene>
<dbReference type="EMBL" id="FOVF01000001">
    <property type="protein sequence ID" value="SFM97995.1"/>
    <property type="molecule type" value="Genomic_DNA"/>
</dbReference>
<keyword evidence="1" id="KW-1133">Transmembrane helix</keyword>
<feature type="transmembrane region" description="Helical" evidence="1">
    <location>
        <begin position="38"/>
        <end position="58"/>
    </location>
</feature>
<evidence type="ECO:0000256" key="1">
    <source>
        <dbReference type="SAM" id="Phobius"/>
    </source>
</evidence>
<dbReference type="Proteomes" id="UP000198575">
    <property type="component" value="Unassembled WGS sequence"/>
</dbReference>
<dbReference type="OrthoDB" id="1523552at2"/>
<feature type="transmembrane region" description="Helical" evidence="1">
    <location>
        <begin position="70"/>
        <end position="88"/>
    </location>
</feature>
<keyword evidence="1" id="KW-0812">Transmembrane</keyword>
<accession>A0A1I4V9Y7</accession>
<dbReference type="Pfam" id="PF07386">
    <property type="entry name" value="DUF1499"/>
    <property type="match status" value="1"/>
</dbReference>
<name>A0A1I4V9Y7_9GAMM</name>
<dbReference type="AlphaFoldDB" id="A0A1I4V9Y7"/>
<sequence length="241" mass="25841">MKLSRIPVLLAIIALVLLIASGPGSRLGWWEFRTGFSMMRWAVYLGLGAGVLALLFLVIPRTRRGNAGTLAFGLILGLAASAMPLYGLSQAKSLPMIHDITTDTQRPPEFVAVLPLRANAANPAEYGGPEIAAKQAEAYPDIRTQHLDAAPTDAFNKVEQVARDMGWEIVAADATAGRLEATDTTFWYGFKDDIVIRVEPEAAGSRIDVRSVSRVGLSDVGKNAKRIRAFIKALGSQPAAG</sequence>
<dbReference type="InterPro" id="IPR010865">
    <property type="entry name" value="DUF1499"/>
</dbReference>
<protein>
    <submittedName>
        <fullName evidence="2">Uncharacterized conserved protein, DUF1499 family</fullName>
    </submittedName>
</protein>
<reference evidence="2 3" key="1">
    <citation type="submission" date="2016-10" db="EMBL/GenBank/DDBJ databases">
        <authorList>
            <person name="de Groot N.N."/>
        </authorList>
    </citation>
    <scope>NUCLEOTIDE SEQUENCE [LARGE SCALE GENOMIC DNA]</scope>
    <source>
        <strain evidence="2 3">CGMCC 1.7659</strain>
    </source>
</reference>